<comment type="caution">
    <text evidence="2">The sequence shown here is derived from an EMBL/GenBank/DDBJ whole genome shotgun (WGS) entry which is preliminary data.</text>
</comment>
<evidence type="ECO:0000313" key="2">
    <source>
        <dbReference type="EMBL" id="TLD70209.1"/>
    </source>
</evidence>
<name>A0A5R8KF32_9BACT</name>
<dbReference type="InterPro" id="IPR043773">
    <property type="entry name" value="JetA"/>
</dbReference>
<dbReference type="EMBL" id="VAUV01000009">
    <property type="protein sequence ID" value="TLD70209.1"/>
    <property type="molecule type" value="Genomic_DNA"/>
</dbReference>
<dbReference type="RefSeq" id="WP_138086808.1">
    <property type="nucleotide sequence ID" value="NZ_VAUV01000009.1"/>
</dbReference>
<protein>
    <submittedName>
        <fullName evidence="2">Uncharacterized protein</fullName>
    </submittedName>
</protein>
<evidence type="ECO:0000313" key="3">
    <source>
        <dbReference type="Proteomes" id="UP000306196"/>
    </source>
</evidence>
<feature type="region of interest" description="Disordered" evidence="1">
    <location>
        <begin position="347"/>
        <end position="390"/>
    </location>
</feature>
<sequence>MEPLSSSLFREVRTPAFFRVLAGNNARIYVDVLDALDQECTDRPDGLSREEAVALTEEVLAHHPDFSPDEDLASHTLTDFQNLSSREKSREIIEHLTQCRWLEEPPRRDWRRRLYFDPHGATLIAALRKIAHPDAAVFTDKLLAVCTALHHETQLIDTPWQTVENCLDGTRQGLNELRAMQKSVQRLTQRQLEETTLKGNLSVVFDNYTEQIAHSCYAELVQARLSTRLPDAVRRIHDRLLDDPGTLAAMEKEVLRRHETITADLARAKVHNALNELAHLLEMVMPMADEIDRRTADFTRRSLARFRYLQEISSERRGEVRALFQQINRLINGKRFSQLSSLPDIPPFRLPETRIPNQRDSLQLPHQRRAPAEHEALDDEPTENERRAGLADMERSLRDSLSVRRANEFIQNLPGGKGSTHSSADLSFPTRDSAATDLLAILLHAESPEARYRLEASRLDESHAETEFEYDPFPGGKVERFTLIKKS</sequence>
<dbReference type="OrthoDB" id="182639at2"/>
<dbReference type="Pfam" id="PF18982">
    <property type="entry name" value="JetA"/>
    <property type="match status" value="1"/>
</dbReference>
<evidence type="ECO:0000256" key="1">
    <source>
        <dbReference type="SAM" id="MobiDB-lite"/>
    </source>
</evidence>
<dbReference type="AlphaFoldDB" id="A0A5R8KF32"/>
<keyword evidence="3" id="KW-1185">Reference proteome</keyword>
<proteinExistence type="predicted"/>
<reference evidence="2 3" key="1">
    <citation type="submission" date="2019-05" db="EMBL/GenBank/DDBJ databases">
        <title>Verrucobacter flavum gen. nov., sp. nov. a new member of the family Verrucomicrobiaceae.</title>
        <authorList>
            <person name="Szuroczki S."/>
            <person name="Abbaszade G."/>
            <person name="Szabo A."/>
            <person name="Felfoldi T."/>
            <person name="Schumann P."/>
            <person name="Boka K."/>
            <person name="Keki Z."/>
            <person name="Toumi M."/>
            <person name="Toth E."/>
        </authorList>
    </citation>
    <scope>NUCLEOTIDE SEQUENCE [LARGE SCALE GENOMIC DNA]</scope>
    <source>
        <strain evidence="2 3">MG-N-17</strain>
    </source>
</reference>
<organism evidence="2 3">
    <name type="scientific">Phragmitibacter flavus</name>
    <dbReference type="NCBI Taxonomy" id="2576071"/>
    <lineage>
        <taxon>Bacteria</taxon>
        <taxon>Pseudomonadati</taxon>
        <taxon>Verrucomicrobiota</taxon>
        <taxon>Verrucomicrobiia</taxon>
        <taxon>Verrucomicrobiales</taxon>
        <taxon>Verrucomicrobiaceae</taxon>
        <taxon>Phragmitibacter</taxon>
    </lineage>
</organism>
<gene>
    <name evidence="2" type="ORF">FEM03_13555</name>
</gene>
<accession>A0A5R8KF32</accession>
<dbReference type="Proteomes" id="UP000306196">
    <property type="component" value="Unassembled WGS sequence"/>
</dbReference>